<evidence type="ECO:0000313" key="2">
    <source>
        <dbReference type="Proteomes" id="UP000253919"/>
    </source>
</evidence>
<gene>
    <name evidence="1" type="ORF">AHMF7616_01311</name>
</gene>
<evidence type="ECO:0000313" key="1">
    <source>
        <dbReference type="EMBL" id="RDC62717.1"/>
    </source>
</evidence>
<dbReference type="RefSeq" id="WP_115372128.1">
    <property type="nucleotide sequence ID" value="NZ_QASA01000001.1"/>
</dbReference>
<dbReference type="AlphaFoldDB" id="A0A369QHG6"/>
<accession>A0A369QHG6</accession>
<proteinExistence type="predicted"/>
<sequence>MKLKKWPPALPAADNPEFDMEAYFKTLQDTDYADSFAQTAAWVRQYQPPRFAAAAPSPAYQLRGYLCGSLGRVACTVLFFITMVVACNYPVEVNEPVASVLTWQVNAQDKATVMAVSNLPWLKEEQLLAEKRSVNNNSVLEYTVTLPALKKGQLQAYQQSLQQLSGVQNLKVLPITHKSTQPLYEAALGTMLKIEMDVTTISDADLKKSVEAQLRQQGLTHVDVTIKKDANGQRMITTKLPETPQANQNFDLLLKDGKRHTRIKEQKQFNPGPGTPDFRQMSDDQIKAIIIRDHPDLPLTPDAIKITRQAADILITIDDQNGNKLKLRVK</sequence>
<reference evidence="1 2" key="1">
    <citation type="submission" date="2018-04" db="EMBL/GenBank/DDBJ databases">
        <title>Adhaeribacter sp. HMF7616 genome sequencing and assembly.</title>
        <authorList>
            <person name="Kang H."/>
            <person name="Kang J."/>
            <person name="Cha I."/>
            <person name="Kim H."/>
            <person name="Joh K."/>
        </authorList>
    </citation>
    <scope>NUCLEOTIDE SEQUENCE [LARGE SCALE GENOMIC DNA]</scope>
    <source>
        <strain evidence="1 2">HMF7616</strain>
    </source>
</reference>
<keyword evidence="2" id="KW-1185">Reference proteome</keyword>
<comment type="caution">
    <text evidence="1">The sequence shown here is derived from an EMBL/GenBank/DDBJ whole genome shotgun (WGS) entry which is preliminary data.</text>
</comment>
<dbReference type="EMBL" id="QASA01000001">
    <property type="protein sequence ID" value="RDC62717.1"/>
    <property type="molecule type" value="Genomic_DNA"/>
</dbReference>
<dbReference type="Proteomes" id="UP000253919">
    <property type="component" value="Unassembled WGS sequence"/>
</dbReference>
<dbReference type="OrthoDB" id="9820733at2"/>
<organism evidence="1 2">
    <name type="scientific">Adhaeribacter pallidiroseus</name>
    <dbReference type="NCBI Taxonomy" id="2072847"/>
    <lineage>
        <taxon>Bacteria</taxon>
        <taxon>Pseudomonadati</taxon>
        <taxon>Bacteroidota</taxon>
        <taxon>Cytophagia</taxon>
        <taxon>Cytophagales</taxon>
        <taxon>Hymenobacteraceae</taxon>
        <taxon>Adhaeribacter</taxon>
    </lineage>
</organism>
<protein>
    <submittedName>
        <fullName evidence="1">Uncharacterized protein</fullName>
    </submittedName>
</protein>
<name>A0A369QHG6_9BACT</name>